<name>A0A1S0TKC3_LOALO</name>
<reference evidence="3" key="1">
    <citation type="submission" date="2012-04" db="EMBL/GenBank/DDBJ databases">
        <title>The Genome Sequence of Loa loa.</title>
        <authorList>
            <consortium name="The Broad Institute Genome Sequencing Platform"/>
            <consortium name="Broad Institute Genome Sequencing Center for Infectious Disease"/>
            <person name="Nutman T.B."/>
            <person name="Fink D.L."/>
            <person name="Russ C."/>
            <person name="Young S."/>
            <person name="Zeng Q."/>
            <person name="Gargeya S."/>
            <person name="Alvarado L."/>
            <person name="Berlin A."/>
            <person name="Chapman S.B."/>
            <person name="Chen Z."/>
            <person name="Freedman E."/>
            <person name="Gellesch M."/>
            <person name="Goldberg J."/>
            <person name="Griggs A."/>
            <person name="Gujja S."/>
            <person name="Heilman E.R."/>
            <person name="Heiman D."/>
            <person name="Howarth C."/>
            <person name="Mehta T."/>
            <person name="Neiman D."/>
            <person name="Pearson M."/>
            <person name="Roberts A."/>
            <person name="Saif S."/>
            <person name="Shea T."/>
            <person name="Shenoy N."/>
            <person name="Sisk P."/>
            <person name="Stolte C."/>
            <person name="Sykes S."/>
            <person name="White J."/>
            <person name="Yandava C."/>
            <person name="Haas B."/>
            <person name="Henn M.R."/>
            <person name="Nusbaum C."/>
            <person name="Birren B."/>
        </authorList>
    </citation>
    <scope>NUCLEOTIDE SEQUENCE [LARGE SCALE GENOMIC DNA]</scope>
</reference>
<sequence>MTITVKSSSSSSNILNGHLGAILTLLYGLSVYKQYIKQSVRATTLATATVQSSESSTNSSQVAQLKTKKSNTGRNCTIPTMPPSSNLMAFYVSLNENIVGFC</sequence>
<gene>
    <name evidence="3" type="ORF">LOAG_13720</name>
</gene>
<proteinExistence type="predicted"/>
<feature type="region of interest" description="Disordered" evidence="1">
    <location>
        <begin position="53"/>
        <end position="77"/>
    </location>
</feature>
<dbReference type="RefSeq" id="XP_003149276.1">
    <property type="nucleotide sequence ID" value="XM_003149228.1"/>
</dbReference>
<keyword evidence="2" id="KW-1133">Transmembrane helix</keyword>
<evidence type="ECO:0000313" key="3">
    <source>
        <dbReference type="EMBL" id="EFO14793.1"/>
    </source>
</evidence>
<evidence type="ECO:0000256" key="2">
    <source>
        <dbReference type="SAM" id="Phobius"/>
    </source>
</evidence>
<dbReference type="KEGG" id="loa:LOAG_13720"/>
<keyword evidence="2" id="KW-0812">Transmembrane</keyword>
<dbReference type="AlphaFoldDB" id="A0A1S0TKC3"/>
<accession>A0A1S0TKC3</accession>
<dbReference type="InParanoid" id="A0A1S0TKC3"/>
<dbReference type="EMBL" id="JH712340">
    <property type="protein sequence ID" value="EFO14793.1"/>
    <property type="molecule type" value="Genomic_DNA"/>
</dbReference>
<dbReference type="GeneID" id="9951194"/>
<dbReference type="OrthoDB" id="10563555at2759"/>
<keyword evidence="2" id="KW-0472">Membrane</keyword>
<evidence type="ECO:0000256" key="1">
    <source>
        <dbReference type="SAM" id="MobiDB-lite"/>
    </source>
</evidence>
<protein>
    <submittedName>
        <fullName evidence="3">Uncharacterized protein</fullName>
    </submittedName>
</protein>
<feature type="transmembrane region" description="Helical" evidence="2">
    <location>
        <begin position="14"/>
        <end position="32"/>
    </location>
</feature>
<organism evidence="3">
    <name type="scientific">Loa loa</name>
    <name type="common">Eye worm</name>
    <name type="synonym">Filaria loa</name>
    <dbReference type="NCBI Taxonomy" id="7209"/>
    <lineage>
        <taxon>Eukaryota</taxon>
        <taxon>Metazoa</taxon>
        <taxon>Ecdysozoa</taxon>
        <taxon>Nematoda</taxon>
        <taxon>Chromadorea</taxon>
        <taxon>Rhabditida</taxon>
        <taxon>Spirurina</taxon>
        <taxon>Spiruromorpha</taxon>
        <taxon>Filarioidea</taxon>
        <taxon>Onchocercidae</taxon>
        <taxon>Loa</taxon>
    </lineage>
</organism>
<dbReference type="CTD" id="9951194"/>